<evidence type="ECO:0000313" key="1">
    <source>
        <dbReference type="EMBL" id="KAF2681247.1"/>
    </source>
</evidence>
<protein>
    <recommendedName>
        <fullName evidence="3">Heterokaryon incompatibility domain-containing protein</fullName>
    </recommendedName>
</protein>
<accession>A0A6G1ISL6</accession>
<proteinExistence type="predicted"/>
<dbReference type="Proteomes" id="UP000799291">
    <property type="component" value="Unassembled WGS sequence"/>
</dbReference>
<sequence>MEEMPHYLCFRGRLSGHEKQKDRKIPELQKANVEIHRRLSQHRKDGFCARCSRLDFKEFGDPNWDQFEPSYNFDKEISPLVGKAEEKWRINTEDVPPCSFCSKISSKAMSSWSVHRPASFTADLGFISSQYAAKGLQPVDRADGSIIRKLAIYPRVRLPSFRPTFSKDDASQGVSQEAYNRTPRPHVCIARKYLHRTVEYAQVLRWIEACDKHHGHEAIEKTNVVERLPFVQLIDVKRRCLGLGNLGFRYAAMSYTWGSVKQYCLTKGDFHSLQKSGSLSDNGGKLSGVVKGTMIACESLLIPYL</sequence>
<keyword evidence="2" id="KW-1185">Reference proteome</keyword>
<reference evidence="1" key="1">
    <citation type="journal article" date="2020" name="Stud. Mycol.">
        <title>101 Dothideomycetes genomes: a test case for predicting lifestyles and emergence of pathogens.</title>
        <authorList>
            <person name="Haridas S."/>
            <person name="Albert R."/>
            <person name="Binder M."/>
            <person name="Bloem J."/>
            <person name="Labutti K."/>
            <person name="Salamov A."/>
            <person name="Andreopoulos B."/>
            <person name="Baker S."/>
            <person name="Barry K."/>
            <person name="Bills G."/>
            <person name="Bluhm B."/>
            <person name="Cannon C."/>
            <person name="Castanera R."/>
            <person name="Culley D."/>
            <person name="Daum C."/>
            <person name="Ezra D."/>
            <person name="Gonzalez J."/>
            <person name="Henrissat B."/>
            <person name="Kuo A."/>
            <person name="Liang C."/>
            <person name="Lipzen A."/>
            <person name="Lutzoni F."/>
            <person name="Magnuson J."/>
            <person name="Mondo S."/>
            <person name="Nolan M."/>
            <person name="Ohm R."/>
            <person name="Pangilinan J."/>
            <person name="Park H.-J."/>
            <person name="Ramirez L."/>
            <person name="Alfaro M."/>
            <person name="Sun H."/>
            <person name="Tritt A."/>
            <person name="Yoshinaga Y."/>
            <person name="Zwiers L.-H."/>
            <person name="Turgeon B."/>
            <person name="Goodwin S."/>
            <person name="Spatafora J."/>
            <person name="Crous P."/>
            <person name="Grigoriev I."/>
        </authorList>
    </citation>
    <scope>NUCLEOTIDE SEQUENCE</scope>
    <source>
        <strain evidence="1">CBS 122367</strain>
    </source>
</reference>
<dbReference type="EMBL" id="MU005592">
    <property type="protein sequence ID" value="KAF2681247.1"/>
    <property type="molecule type" value="Genomic_DNA"/>
</dbReference>
<organism evidence="1 2">
    <name type="scientific">Lentithecium fluviatile CBS 122367</name>
    <dbReference type="NCBI Taxonomy" id="1168545"/>
    <lineage>
        <taxon>Eukaryota</taxon>
        <taxon>Fungi</taxon>
        <taxon>Dikarya</taxon>
        <taxon>Ascomycota</taxon>
        <taxon>Pezizomycotina</taxon>
        <taxon>Dothideomycetes</taxon>
        <taxon>Pleosporomycetidae</taxon>
        <taxon>Pleosporales</taxon>
        <taxon>Massarineae</taxon>
        <taxon>Lentitheciaceae</taxon>
        <taxon>Lentithecium</taxon>
    </lineage>
</organism>
<evidence type="ECO:0008006" key="3">
    <source>
        <dbReference type="Google" id="ProtNLM"/>
    </source>
</evidence>
<gene>
    <name evidence="1" type="ORF">K458DRAFT_406603</name>
</gene>
<dbReference type="AlphaFoldDB" id="A0A6G1ISL6"/>
<evidence type="ECO:0000313" key="2">
    <source>
        <dbReference type="Proteomes" id="UP000799291"/>
    </source>
</evidence>
<name>A0A6G1ISL6_9PLEO</name>